<evidence type="ECO:0000313" key="2">
    <source>
        <dbReference type="Proteomes" id="UP001647509"/>
    </source>
</evidence>
<gene>
    <name evidence="1" type="ORF">KO493_07380</name>
</gene>
<organism evidence="1 2">
    <name type="scientific">Pseudotamlana agarivorans</name>
    <dbReference type="NCBI Taxonomy" id="481183"/>
    <lineage>
        <taxon>Bacteria</taxon>
        <taxon>Pseudomonadati</taxon>
        <taxon>Bacteroidota</taxon>
        <taxon>Flavobacteriia</taxon>
        <taxon>Flavobacteriales</taxon>
        <taxon>Flavobacteriaceae</taxon>
        <taxon>Pseudotamlana</taxon>
    </lineage>
</organism>
<dbReference type="EMBL" id="JAHKPD010000012">
    <property type="protein sequence ID" value="MBU2950513.1"/>
    <property type="molecule type" value="Genomic_DNA"/>
</dbReference>
<sequence length="263" mass="30038">MSDQKKTHELIRQNEKFVKKSQKHDANLRKNTMIYFQVGLIMCLLVVFALLEMNFETTIPSYKDDLPPIKEVVWVDVPLIKTVVPEVPREPVKERSKKEPLTFEVIEDDEPDVPFKDEVVKKEEPVVLNPGALIPLVEKPTDEAPVPFAIIEDAPIYPGCENSKGNLARKKCMSEKISMLMRRKFDGSAIATDYGLTGRQRINVQFTIDKTGHVTNVKTRAPHPKLKKEAERVIKIIPKMKPGRQRDKNVGVIYTLPIVFQVQ</sequence>
<keyword evidence="2" id="KW-1185">Reference proteome</keyword>
<proteinExistence type="predicted"/>
<evidence type="ECO:0000313" key="1">
    <source>
        <dbReference type="EMBL" id="MBU2950513.1"/>
    </source>
</evidence>
<comment type="caution">
    <text evidence="1">The sequence shown here is derived from an EMBL/GenBank/DDBJ whole genome shotgun (WGS) entry which is preliminary data.</text>
</comment>
<protein>
    <submittedName>
        <fullName evidence="1">Energy transducer TonB</fullName>
    </submittedName>
</protein>
<accession>A0ACC5U8E4</accession>
<dbReference type="Proteomes" id="UP001647509">
    <property type="component" value="Unassembled WGS sequence"/>
</dbReference>
<reference evidence="1" key="1">
    <citation type="submission" date="2021-05" db="EMBL/GenBank/DDBJ databases">
        <title>Draft genomes of bacteria isolated from model marine particles.</title>
        <authorList>
            <person name="Datta M.S."/>
            <person name="Schwartzman J.A."/>
            <person name="Enke T.N."/>
            <person name="Saavedra J."/>
            <person name="Cermak N."/>
            <person name="Cordero O.X."/>
        </authorList>
    </citation>
    <scope>NUCLEOTIDE SEQUENCE</scope>
    <source>
        <strain evidence="1">I2M19</strain>
    </source>
</reference>
<name>A0ACC5U8E4_9FLAO</name>